<evidence type="ECO:0000313" key="9">
    <source>
        <dbReference type="EMBL" id="KAK7752094.1"/>
    </source>
</evidence>
<proteinExistence type="inferred from homology"/>
<protein>
    <recommendedName>
        <fullName evidence="4">superoxide dismutase</fullName>
        <ecNumber evidence="4">1.15.1.1</ecNumber>
    </recommendedName>
</protein>
<dbReference type="Proteomes" id="UP001320420">
    <property type="component" value="Unassembled WGS sequence"/>
</dbReference>
<comment type="catalytic activity">
    <reaction evidence="7">
        <text>2 superoxide + 2 H(+) = H2O2 + O2</text>
        <dbReference type="Rhea" id="RHEA:20696"/>
        <dbReference type="ChEBI" id="CHEBI:15378"/>
        <dbReference type="ChEBI" id="CHEBI:15379"/>
        <dbReference type="ChEBI" id="CHEBI:16240"/>
        <dbReference type="ChEBI" id="CHEBI:18421"/>
        <dbReference type="EC" id="1.15.1.1"/>
    </reaction>
</comment>
<accession>A0AAN9UNC1</accession>
<keyword evidence="5" id="KW-0964">Secreted</keyword>
<evidence type="ECO:0000256" key="7">
    <source>
        <dbReference type="ARBA" id="ARBA00049204"/>
    </source>
</evidence>
<dbReference type="SUPFAM" id="SSF49329">
    <property type="entry name" value="Cu,Zn superoxide dismutase-like"/>
    <property type="match status" value="1"/>
</dbReference>
<evidence type="ECO:0000256" key="2">
    <source>
        <dbReference type="ARBA" id="ARBA00004613"/>
    </source>
</evidence>
<dbReference type="EMBL" id="JAKJXP020000042">
    <property type="protein sequence ID" value="KAK7752094.1"/>
    <property type="molecule type" value="Genomic_DNA"/>
</dbReference>
<dbReference type="GO" id="GO:0004784">
    <property type="term" value="F:superoxide dismutase activity"/>
    <property type="evidence" value="ECO:0007669"/>
    <property type="project" value="UniProtKB-EC"/>
</dbReference>
<keyword evidence="10" id="KW-1185">Reference proteome</keyword>
<evidence type="ECO:0000256" key="1">
    <source>
        <dbReference type="ARBA" id="ARBA00004196"/>
    </source>
</evidence>
<evidence type="ECO:0000313" key="10">
    <source>
        <dbReference type="Proteomes" id="UP001320420"/>
    </source>
</evidence>
<evidence type="ECO:0000256" key="4">
    <source>
        <dbReference type="ARBA" id="ARBA00012682"/>
    </source>
</evidence>
<dbReference type="GO" id="GO:0046872">
    <property type="term" value="F:metal ion binding"/>
    <property type="evidence" value="ECO:0007669"/>
    <property type="project" value="InterPro"/>
</dbReference>
<keyword evidence="8" id="KW-0732">Signal</keyword>
<dbReference type="EC" id="1.15.1.1" evidence="4"/>
<evidence type="ECO:0000256" key="6">
    <source>
        <dbReference type="ARBA" id="ARBA00022862"/>
    </source>
</evidence>
<feature type="signal peptide" evidence="8">
    <location>
        <begin position="1"/>
        <end position="19"/>
    </location>
</feature>
<evidence type="ECO:0000256" key="3">
    <source>
        <dbReference type="ARBA" id="ARBA00010457"/>
    </source>
</evidence>
<evidence type="ECO:0000256" key="5">
    <source>
        <dbReference type="ARBA" id="ARBA00022525"/>
    </source>
</evidence>
<dbReference type="FunFam" id="2.60.40.200:FF:000007">
    <property type="entry name" value="Cell surface Cu-only superoxide dismutase 5"/>
    <property type="match status" value="1"/>
</dbReference>
<dbReference type="AlphaFoldDB" id="A0AAN9UNC1"/>
<dbReference type="InterPro" id="IPR036423">
    <property type="entry name" value="SOD-like_Cu/Zn_dom_sf"/>
</dbReference>
<gene>
    <name evidence="9" type="primary">SOD4</name>
    <name evidence="9" type="ORF">SLS62_006060</name>
</gene>
<comment type="subcellular location">
    <subcellularLocation>
        <location evidence="1">Cell envelope</location>
    </subcellularLocation>
    <subcellularLocation>
        <location evidence="2">Secreted</location>
    </subcellularLocation>
</comment>
<comment type="caution">
    <text evidence="9">The sequence shown here is derived from an EMBL/GenBank/DDBJ whole genome shotgun (WGS) entry which is preliminary data.</text>
</comment>
<name>A0AAN9UNC1_9PEZI</name>
<organism evidence="9 10">
    <name type="scientific">Diatrype stigma</name>
    <dbReference type="NCBI Taxonomy" id="117547"/>
    <lineage>
        <taxon>Eukaryota</taxon>
        <taxon>Fungi</taxon>
        <taxon>Dikarya</taxon>
        <taxon>Ascomycota</taxon>
        <taxon>Pezizomycotina</taxon>
        <taxon>Sordariomycetes</taxon>
        <taxon>Xylariomycetidae</taxon>
        <taxon>Xylariales</taxon>
        <taxon>Diatrypaceae</taxon>
        <taxon>Diatrype</taxon>
    </lineage>
</organism>
<dbReference type="GO" id="GO:0005576">
    <property type="term" value="C:extracellular region"/>
    <property type="evidence" value="ECO:0007669"/>
    <property type="project" value="UniProtKB-SubCell"/>
</dbReference>
<evidence type="ECO:0000256" key="8">
    <source>
        <dbReference type="SAM" id="SignalP"/>
    </source>
</evidence>
<reference evidence="9 10" key="1">
    <citation type="submission" date="2024-02" db="EMBL/GenBank/DDBJ databases">
        <title>De novo assembly and annotation of 12 fungi associated with fruit tree decline syndrome in Ontario, Canada.</title>
        <authorList>
            <person name="Sulman M."/>
            <person name="Ellouze W."/>
            <person name="Ilyukhin E."/>
        </authorList>
    </citation>
    <scope>NUCLEOTIDE SEQUENCE [LARGE SCALE GENOMIC DNA]</scope>
    <source>
        <strain evidence="9 10">M11/M66-122</strain>
    </source>
</reference>
<feature type="chain" id="PRO_5043013514" description="superoxide dismutase" evidence="8">
    <location>
        <begin position="20"/>
        <end position="251"/>
    </location>
</feature>
<comment type="similarity">
    <text evidence="3">Belongs to the Cu-Zn superoxide dismutase family.</text>
</comment>
<sequence length="251" mass="25776">MHVSKILAISALGASGVLAQDASTSATEVTGNPTDKAFVATLPEQPFWTTGTLDGNVKGSVSAKAGPDGVGVTFDVKFSNLPKEGGPFTYHLHVDPVPSDGNCTKTLSHLDPFQRGEDPTCDSTAPETCQVGDLSGKYGKISTDPFEASYTDPYTSLTEGVGSYFANRSFVFHFANKTRISCANFVPVEAGTVPGTGNGTYPTGIVGPTGTGSATATPTATDGVPVTAAANALNTVKNFAAAPLMALLFML</sequence>
<keyword evidence="6" id="KW-0049">Antioxidant</keyword>
<dbReference type="Gene3D" id="2.60.40.200">
    <property type="entry name" value="Superoxide dismutase, copper/zinc binding domain"/>
    <property type="match status" value="1"/>
</dbReference>